<keyword evidence="5" id="KW-0547">Nucleotide-binding</keyword>
<dbReference type="Gene3D" id="3.40.50.300">
    <property type="entry name" value="P-loop containing nucleotide triphosphate hydrolases"/>
    <property type="match status" value="2"/>
</dbReference>
<evidence type="ECO:0000256" key="9">
    <source>
        <dbReference type="ARBA" id="ARBA00022833"/>
    </source>
</evidence>
<dbReference type="AlphaFoldDB" id="A0A3B0R7X1"/>
<dbReference type="Pfam" id="PF09382">
    <property type="entry name" value="RQC"/>
    <property type="match status" value="1"/>
</dbReference>
<dbReference type="GO" id="GO:0016787">
    <property type="term" value="F:hydrolase activity"/>
    <property type="evidence" value="ECO:0007669"/>
    <property type="project" value="UniProtKB-KW"/>
</dbReference>
<dbReference type="FunFam" id="1.10.10.10:FF:000175">
    <property type="entry name" value="ATP-dependent DNA helicase RecQ"/>
    <property type="match status" value="1"/>
</dbReference>
<comment type="similarity">
    <text evidence="3">Belongs to the helicase family. RecQ subfamily.</text>
</comment>
<dbReference type="SUPFAM" id="SSF52540">
    <property type="entry name" value="P-loop containing nucleoside triphosphate hydrolases"/>
    <property type="match status" value="2"/>
</dbReference>
<name>A0A3B0R7X1_9ZZZZ</name>
<sequence length="604" mass="67561">MSQTKMEQAQHILQRTFGYGAFRLQQQAVIATLLDGKDALVLMPTGGGKSLCYQIPALVLDGVGVVISPLIALMQDQVSALRQLGVRAAFLNSSQDTREQEQVAAQLLAGEIDLLYISPERLMMDRMLGLLDRVPKALFAIDEAHCVSQWGHDFRKEYKQLTVLANRFSGTPRLALTATADVRTRKEIATELGLSSAQQFISSFDRPNICYAISDDSGGRDGLWRFLQEKHNGHSGIVYCLSRKKVEETANWLAAKGRIALPYHAGLSAEIRNRHQARFLREEAVIMVATIAFGMGVDKPDVRFVAHLNLPKSVESYYQETGRAGRDGEASSAWMHYSMSDVVMQHQWLDQSDAAETHKAVQRQKLNTLLDLCEMTGCRRQALLGYFNETLDAPCGNCDNCLSPPETWDASHETQLALSAIYRTGQRFGAVYICDVLRGKQDERICSNGHDQLQVYGMGAELSLVQWRSILRQLTAKGLIKVDTERYNALCLSQTSRPVLRGEQAVFLRKLTKKPTKTRRDKPKTPTILAAEDEALWLALKTKRMQLAKTQAVPPYVIFHDRTLAELAASKPSRLEELENISGIGEKKRDRYGAIFLEVIAEFS</sequence>
<dbReference type="EMBL" id="UOEE01000087">
    <property type="protein sequence ID" value="VAV89300.1"/>
    <property type="molecule type" value="Genomic_DNA"/>
</dbReference>
<dbReference type="InterPro" id="IPR004589">
    <property type="entry name" value="DNA_helicase_ATP-dep_RecQ"/>
</dbReference>
<dbReference type="PROSITE" id="PS50967">
    <property type="entry name" value="HRDC"/>
    <property type="match status" value="1"/>
</dbReference>
<dbReference type="SUPFAM" id="SSF47819">
    <property type="entry name" value="HRDC-like"/>
    <property type="match status" value="1"/>
</dbReference>
<evidence type="ECO:0000256" key="3">
    <source>
        <dbReference type="ARBA" id="ARBA00005446"/>
    </source>
</evidence>
<evidence type="ECO:0000256" key="16">
    <source>
        <dbReference type="ARBA" id="ARBA00034808"/>
    </source>
</evidence>
<comment type="catalytic activity">
    <reaction evidence="15">
        <text>Couples ATP hydrolysis with the unwinding of duplex DNA by translocating in the 3'-5' direction.</text>
        <dbReference type="EC" id="5.6.2.4"/>
    </reaction>
</comment>
<dbReference type="GO" id="GO:0030894">
    <property type="term" value="C:replisome"/>
    <property type="evidence" value="ECO:0007669"/>
    <property type="project" value="TreeGrafter"/>
</dbReference>
<keyword evidence="10" id="KW-0067">ATP-binding</keyword>
<dbReference type="GO" id="GO:0005737">
    <property type="term" value="C:cytoplasm"/>
    <property type="evidence" value="ECO:0007669"/>
    <property type="project" value="TreeGrafter"/>
</dbReference>
<dbReference type="GO" id="GO:0003677">
    <property type="term" value="F:DNA binding"/>
    <property type="evidence" value="ECO:0007669"/>
    <property type="project" value="UniProtKB-KW"/>
</dbReference>
<keyword evidence="4" id="KW-0479">Metal-binding</keyword>
<dbReference type="NCBIfam" id="TIGR01389">
    <property type="entry name" value="recQ"/>
    <property type="match status" value="1"/>
</dbReference>
<dbReference type="CDD" id="cd17920">
    <property type="entry name" value="DEXHc_RecQ"/>
    <property type="match status" value="1"/>
</dbReference>
<comment type="cofactor">
    <cofactor evidence="2">
        <name>Zn(2+)</name>
        <dbReference type="ChEBI" id="CHEBI:29105"/>
    </cofactor>
</comment>
<keyword evidence="9" id="KW-0862">Zinc</keyword>
<evidence type="ECO:0000313" key="20">
    <source>
        <dbReference type="EMBL" id="VAV89300.1"/>
    </source>
</evidence>
<dbReference type="InterPro" id="IPR044876">
    <property type="entry name" value="HRDC_dom_sf"/>
</dbReference>
<dbReference type="InterPro" id="IPR010997">
    <property type="entry name" value="HRDC-like_sf"/>
</dbReference>
<evidence type="ECO:0000256" key="13">
    <source>
        <dbReference type="ARBA" id="ARBA00023204"/>
    </source>
</evidence>
<evidence type="ECO:0000256" key="11">
    <source>
        <dbReference type="ARBA" id="ARBA00023125"/>
    </source>
</evidence>
<evidence type="ECO:0000259" key="19">
    <source>
        <dbReference type="PROSITE" id="PS51194"/>
    </source>
</evidence>
<gene>
    <name evidence="20" type="ORF">MNBD_ALPHA06-1762</name>
</gene>
<evidence type="ECO:0000256" key="2">
    <source>
        <dbReference type="ARBA" id="ARBA00001947"/>
    </source>
</evidence>
<dbReference type="InterPro" id="IPR006293">
    <property type="entry name" value="DNA_helicase_ATP-dep_RecQ_bac"/>
</dbReference>
<accession>A0A3B0R7X1</accession>
<dbReference type="InterPro" id="IPR002121">
    <property type="entry name" value="HRDC_dom"/>
</dbReference>
<dbReference type="Pfam" id="PF00271">
    <property type="entry name" value="Helicase_C"/>
    <property type="match status" value="1"/>
</dbReference>
<dbReference type="SMART" id="SM00487">
    <property type="entry name" value="DEXDc"/>
    <property type="match status" value="1"/>
</dbReference>
<evidence type="ECO:0000256" key="1">
    <source>
        <dbReference type="ARBA" id="ARBA00001946"/>
    </source>
</evidence>
<dbReference type="PANTHER" id="PTHR13710:SF105">
    <property type="entry name" value="ATP-DEPENDENT DNA HELICASE Q1"/>
    <property type="match status" value="1"/>
</dbReference>
<dbReference type="PANTHER" id="PTHR13710">
    <property type="entry name" value="DNA HELICASE RECQ FAMILY MEMBER"/>
    <property type="match status" value="1"/>
</dbReference>
<evidence type="ECO:0000256" key="5">
    <source>
        <dbReference type="ARBA" id="ARBA00022741"/>
    </source>
</evidence>
<keyword evidence="13" id="KW-0234">DNA repair</keyword>
<dbReference type="GO" id="GO:0043138">
    <property type="term" value="F:3'-5' DNA helicase activity"/>
    <property type="evidence" value="ECO:0007669"/>
    <property type="project" value="UniProtKB-EC"/>
</dbReference>
<dbReference type="SMART" id="SM00490">
    <property type="entry name" value="HELICc"/>
    <property type="match status" value="1"/>
</dbReference>
<dbReference type="SMART" id="SM00956">
    <property type="entry name" value="RQC"/>
    <property type="match status" value="1"/>
</dbReference>
<dbReference type="InterPro" id="IPR032284">
    <property type="entry name" value="RecQ_Zn-bd"/>
</dbReference>
<dbReference type="GO" id="GO:0006260">
    <property type="term" value="P:DNA replication"/>
    <property type="evidence" value="ECO:0007669"/>
    <property type="project" value="InterPro"/>
</dbReference>
<organism evidence="20">
    <name type="scientific">hydrothermal vent metagenome</name>
    <dbReference type="NCBI Taxonomy" id="652676"/>
    <lineage>
        <taxon>unclassified sequences</taxon>
        <taxon>metagenomes</taxon>
        <taxon>ecological metagenomes</taxon>
    </lineage>
</organism>
<dbReference type="GO" id="GO:0046872">
    <property type="term" value="F:metal ion binding"/>
    <property type="evidence" value="ECO:0007669"/>
    <property type="project" value="UniProtKB-KW"/>
</dbReference>
<reference evidence="20" key="1">
    <citation type="submission" date="2018-06" db="EMBL/GenBank/DDBJ databases">
        <authorList>
            <person name="Zhirakovskaya E."/>
        </authorList>
    </citation>
    <scope>NUCLEOTIDE SEQUENCE</scope>
</reference>
<dbReference type="Gene3D" id="1.10.10.10">
    <property type="entry name" value="Winged helix-like DNA-binding domain superfamily/Winged helix DNA-binding domain"/>
    <property type="match status" value="1"/>
</dbReference>
<dbReference type="GO" id="GO:0009432">
    <property type="term" value="P:SOS response"/>
    <property type="evidence" value="ECO:0007669"/>
    <property type="project" value="InterPro"/>
</dbReference>
<evidence type="ECO:0000259" key="17">
    <source>
        <dbReference type="PROSITE" id="PS50967"/>
    </source>
</evidence>
<keyword evidence="6" id="KW-0227">DNA damage</keyword>
<dbReference type="GO" id="GO:0009378">
    <property type="term" value="F:four-way junction helicase activity"/>
    <property type="evidence" value="ECO:0007669"/>
    <property type="project" value="TreeGrafter"/>
</dbReference>
<feature type="domain" description="Helicase C-terminal" evidence="19">
    <location>
        <begin position="219"/>
        <end position="384"/>
    </location>
</feature>
<keyword evidence="8 20" id="KW-0347">Helicase</keyword>
<dbReference type="GO" id="GO:0005524">
    <property type="term" value="F:ATP binding"/>
    <property type="evidence" value="ECO:0007669"/>
    <property type="project" value="UniProtKB-KW"/>
</dbReference>
<dbReference type="PROSITE" id="PS51194">
    <property type="entry name" value="HELICASE_CTER"/>
    <property type="match status" value="1"/>
</dbReference>
<dbReference type="Gene3D" id="1.10.150.80">
    <property type="entry name" value="HRDC domain"/>
    <property type="match status" value="1"/>
</dbReference>
<dbReference type="InterPro" id="IPR027417">
    <property type="entry name" value="P-loop_NTPase"/>
</dbReference>
<evidence type="ECO:0000256" key="7">
    <source>
        <dbReference type="ARBA" id="ARBA00022801"/>
    </source>
</evidence>
<evidence type="ECO:0000256" key="15">
    <source>
        <dbReference type="ARBA" id="ARBA00034617"/>
    </source>
</evidence>
<dbReference type="Pfam" id="PF16124">
    <property type="entry name" value="RecQ_Zn_bind"/>
    <property type="match status" value="1"/>
</dbReference>
<keyword evidence="11" id="KW-0238">DNA-binding</keyword>
<evidence type="ECO:0000256" key="4">
    <source>
        <dbReference type="ARBA" id="ARBA00022723"/>
    </source>
</evidence>
<dbReference type="InterPro" id="IPR018982">
    <property type="entry name" value="RQC_domain"/>
</dbReference>
<dbReference type="FunFam" id="3.40.50.300:FF:000156">
    <property type="entry name" value="ATP-dependent DNA helicase recQ"/>
    <property type="match status" value="1"/>
</dbReference>
<proteinExistence type="inferred from homology"/>
<feature type="domain" description="Helicase ATP-binding" evidence="18">
    <location>
        <begin position="30"/>
        <end position="198"/>
    </location>
</feature>
<keyword evidence="7" id="KW-0378">Hydrolase</keyword>
<dbReference type="InterPro" id="IPR011545">
    <property type="entry name" value="DEAD/DEAH_box_helicase_dom"/>
</dbReference>
<evidence type="ECO:0000256" key="14">
    <source>
        <dbReference type="ARBA" id="ARBA00023235"/>
    </source>
</evidence>
<evidence type="ECO:0000256" key="8">
    <source>
        <dbReference type="ARBA" id="ARBA00022806"/>
    </source>
</evidence>
<dbReference type="InterPro" id="IPR014001">
    <property type="entry name" value="Helicase_ATP-bd"/>
</dbReference>
<evidence type="ECO:0000259" key="18">
    <source>
        <dbReference type="PROSITE" id="PS51192"/>
    </source>
</evidence>
<dbReference type="SMART" id="SM00341">
    <property type="entry name" value="HRDC"/>
    <property type="match status" value="1"/>
</dbReference>
<keyword evidence="12" id="KW-0233">DNA recombination</keyword>
<dbReference type="FunFam" id="3.40.50.300:FF:000296">
    <property type="entry name" value="ATP-dependent DNA helicase RecQ"/>
    <property type="match status" value="1"/>
</dbReference>
<comment type="cofactor">
    <cofactor evidence="1">
        <name>Mg(2+)</name>
        <dbReference type="ChEBI" id="CHEBI:18420"/>
    </cofactor>
</comment>
<dbReference type="PROSITE" id="PS51192">
    <property type="entry name" value="HELICASE_ATP_BIND_1"/>
    <property type="match status" value="1"/>
</dbReference>
<evidence type="ECO:0000256" key="12">
    <source>
        <dbReference type="ARBA" id="ARBA00023172"/>
    </source>
</evidence>
<dbReference type="NCBIfam" id="TIGR00614">
    <property type="entry name" value="recQ_fam"/>
    <property type="match status" value="1"/>
</dbReference>
<dbReference type="GO" id="GO:0043590">
    <property type="term" value="C:bacterial nucleoid"/>
    <property type="evidence" value="ECO:0007669"/>
    <property type="project" value="TreeGrafter"/>
</dbReference>
<dbReference type="Pfam" id="PF00570">
    <property type="entry name" value="HRDC"/>
    <property type="match status" value="1"/>
</dbReference>
<dbReference type="GO" id="GO:0006310">
    <property type="term" value="P:DNA recombination"/>
    <property type="evidence" value="ECO:0007669"/>
    <property type="project" value="UniProtKB-KW"/>
</dbReference>
<evidence type="ECO:0000256" key="10">
    <source>
        <dbReference type="ARBA" id="ARBA00022840"/>
    </source>
</evidence>
<dbReference type="CDD" id="cd18794">
    <property type="entry name" value="SF2_C_RecQ"/>
    <property type="match status" value="1"/>
</dbReference>
<dbReference type="InterPro" id="IPR001650">
    <property type="entry name" value="Helicase_C-like"/>
</dbReference>
<dbReference type="EC" id="5.6.2.4" evidence="16"/>
<dbReference type="GO" id="GO:0006281">
    <property type="term" value="P:DNA repair"/>
    <property type="evidence" value="ECO:0007669"/>
    <property type="project" value="UniProtKB-KW"/>
</dbReference>
<dbReference type="Pfam" id="PF00270">
    <property type="entry name" value="DEAD"/>
    <property type="match status" value="1"/>
</dbReference>
<feature type="domain" description="HRDC" evidence="17">
    <location>
        <begin position="530"/>
        <end position="604"/>
    </location>
</feature>
<evidence type="ECO:0000256" key="6">
    <source>
        <dbReference type="ARBA" id="ARBA00022763"/>
    </source>
</evidence>
<keyword evidence="14" id="KW-0413">Isomerase</keyword>
<protein>
    <recommendedName>
        <fullName evidence="16">DNA 3'-5' helicase</fullName>
        <ecNumber evidence="16">5.6.2.4</ecNumber>
    </recommendedName>
</protein>
<dbReference type="InterPro" id="IPR036388">
    <property type="entry name" value="WH-like_DNA-bd_sf"/>
</dbReference>